<evidence type="ECO:0000256" key="6">
    <source>
        <dbReference type="ARBA" id="ARBA00022989"/>
    </source>
</evidence>
<evidence type="ECO:0000259" key="9">
    <source>
        <dbReference type="Pfam" id="PF13231"/>
    </source>
</evidence>
<evidence type="ECO:0000313" key="11">
    <source>
        <dbReference type="Proteomes" id="UP000321479"/>
    </source>
</evidence>
<reference evidence="10 11" key="1">
    <citation type="journal article" date="2017" name="Curr. Microbiol.">
        <title>Mucilaginibacter ginsenosidivorans sp. nov., Isolated from Soil of Ginseng Field.</title>
        <authorList>
            <person name="Kim M.M."/>
            <person name="Siddiqi M.Z."/>
            <person name="Im W.T."/>
        </authorList>
    </citation>
    <scope>NUCLEOTIDE SEQUENCE [LARGE SCALE GENOMIC DNA]</scope>
    <source>
        <strain evidence="10 11">Gsoil 3017</strain>
    </source>
</reference>
<dbReference type="OrthoDB" id="9813729at2"/>
<dbReference type="InterPro" id="IPR050297">
    <property type="entry name" value="LipidA_mod_glycosyltrf_83"/>
</dbReference>
<keyword evidence="3" id="KW-0328">Glycosyltransferase</keyword>
<feature type="transmembrane region" description="Helical" evidence="8">
    <location>
        <begin position="193"/>
        <end position="210"/>
    </location>
</feature>
<feature type="transmembrane region" description="Helical" evidence="8">
    <location>
        <begin position="319"/>
        <end position="340"/>
    </location>
</feature>
<dbReference type="KEGG" id="mgin:FRZ54_23715"/>
<name>A0A5B8V1P2_9SPHI</name>
<feature type="domain" description="Glycosyltransferase RgtA/B/C/D-like" evidence="9">
    <location>
        <begin position="59"/>
        <end position="210"/>
    </location>
</feature>
<gene>
    <name evidence="10" type="ORF">FRZ54_23715</name>
</gene>
<evidence type="ECO:0000256" key="2">
    <source>
        <dbReference type="ARBA" id="ARBA00022475"/>
    </source>
</evidence>
<dbReference type="Pfam" id="PF13231">
    <property type="entry name" value="PMT_2"/>
    <property type="match status" value="1"/>
</dbReference>
<evidence type="ECO:0000256" key="5">
    <source>
        <dbReference type="ARBA" id="ARBA00022692"/>
    </source>
</evidence>
<dbReference type="AlphaFoldDB" id="A0A5B8V1P2"/>
<dbReference type="GO" id="GO:0016763">
    <property type="term" value="F:pentosyltransferase activity"/>
    <property type="evidence" value="ECO:0007669"/>
    <property type="project" value="TreeGrafter"/>
</dbReference>
<proteinExistence type="predicted"/>
<feature type="transmembrane region" description="Helical" evidence="8">
    <location>
        <begin position="83"/>
        <end position="100"/>
    </location>
</feature>
<dbReference type="EMBL" id="CP042436">
    <property type="protein sequence ID" value="QEC65447.1"/>
    <property type="molecule type" value="Genomic_DNA"/>
</dbReference>
<organism evidence="10 11">
    <name type="scientific">Mucilaginibacter ginsenosidivorans</name>
    <dbReference type="NCBI Taxonomy" id="398053"/>
    <lineage>
        <taxon>Bacteria</taxon>
        <taxon>Pseudomonadati</taxon>
        <taxon>Bacteroidota</taxon>
        <taxon>Sphingobacteriia</taxon>
        <taxon>Sphingobacteriales</taxon>
        <taxon>Sphingobacteriaceae</taxon>
        <taxon>Mucilaginibacter</taxon>
    </lineage>
</organism>
<dbReference type="GO" id="GO:0005886">
    <property type="term" value="C:plasma membrane"/>
    <property type="evidence" value="ECO:0007669"/>
    <property type="project" value="UniProtKB-SubCell"/>
</dbReference>
<feature type="transmembrane region" description="Helical" evidence="8">
    <location>
        <begin position="237"/>
        <end position="256"/>
    </location>
</feature>
<dbReference type="GO" id="GO:0009103">
    <property type="term" value="P:lipopolysaccharide biosynthetic process"/>
    <property type="evidence" value="ECO:0007669"/>
    <property type="project" value="UniProtKB-ARBA"/>
</dbReference>
<feature type="transmembrane region" description="Helical" evidence="8">
    <location>
        <begin position="155"/>
        <end position="181"/>
    </location>
</feature>
<evidence type="ECO:0000256" key="8">
    <source>
        <dbReference type="SAM" id="Phobius"/>
    </source>
</evidence>
<feature type="transmembrane region" description="Helical" evidence="8">
    <location>
        <begin position="294"/>
        <end position="312"/>
    </location>
</feature>
<feature type="transmembrane region" description="Helical" evidence="8">
    <location>
        <begin position="268"/>
        <end position="288"/>
    </location>
</feature>
<sequence>MQLPSPGISATDKKQTQFIWYFLLGWTILNAIQAWKLEIHADEAYYWLYSRFLDWGYFDHPPMVALFIRIGDSITHSEFGVRLMTVLSSTLSLYVLWLIVRQYGAAAKWFILVVSGVFIFNIYGFMTTPDAPLFLFTVLFYYVYQKYLVQDSYKLAILLALVIAGLLYSKYHGILVIGFTVLSDLKLLKRKSFWVIAILSVALYLPHILWQMNHGYPSVNYHLFEQTTDHYNFWQTWTYFPGQVLMAGPLIGWFLFWKAFRVKVKDGFIRALLFNAGGTFLFFLLSSLRGEVQPQWTLIGFAPLIMLSLIYFKQCGKPLVWFSRLAFINLVFILTIRILLITASPLIRKVGQVKSQYGYKEWAHTIREKVGDNYVIFMDGFQNVSKYDFYNNTTKGFAYDNRYYRLTQFDIWPIEQGLQHKKAYYLVRGPIKGVTTDSLNTTGGIWYGGWVNDVRTYQQVKVEMPQSKITMKAGEQRALDVTITNPYPYTINFNNQGYQHQVVFAACTFTGVVEISEQLSADDFHEIKLEPGQSTHYTFKFAAPLQKGNYTLLFSLRTDPFMGSKNSRIISLAVE</sequence>
<evidence type="ECO:0000256" key="4">
    <source>
        <dbReference type="ARBA" id="ARBA00022679"/>
    </source>
</evidence>
<evidence type="ECO:0000256" key="1">
    <source>
        <dbReference type="ARBA" id="ARBA00004651"/>
    </source>
</evidence>
<keyword evidence="6 8" id="KW-1133">Transmembrane helix</keyword>
<accession>A0A5B8V1P2</accession>
<evidence type="ECO:0000256" key="7">
    <source>
        <dbReference type="ARBA" id="ARBA00023136"/>
    </source>
</evidence>
<feature type="transmembrane region" description="Helical" evidence="8">
    <location>
        <begin position="106"/>
        <end position="126"/>
    </location>
</feature>
<dbReference type="PANTHER" id="PTHR33908">
    <property type="entry name" value="MANNOSYLTRANSFERASE YKCB-RELATED"/>
    <property type="match status" value="1"/>
</dbReference>
<feature type="transmembrane region" description="Helical" evidence="8">
    <location>
        <begin position="18"/>
        <end position="35"/>
    </location>
</feature>
<dbReference type="Proteomes" id="UP000321479">
    <property type="component" value="Chromosome"/>
</dbReference>
<keyword evidence="7 8" id="KW-0472">Membrane</keyword>
<keyword evidence="2" id="KW-1003">Cell membrane</keyword>
<keyword evidence="11" id="KW-1185">Reference proteome</keyword>
<keyword evidence="4" id="KW-0808">Transferase</keyword>
<dbReference type="PANTHER" id="PTHR33908:SF11">
    <property type="entry name" value="MEMBRANE PROTEIN"/>
    <property type="match status" value="1"/>
</dbReference>
<evidence type="ECO:0000256" key="3">
    <source>
        <dbReference type="ARBA" id="ARBA00022676"/>
    </source>
</evidence>
<comment type="subcellular location">
    <subcellularLocation>
        <location evidence="1">Cell membrane</location>
        <topology evidence="1">Multi-pass membrane protein</topology>
    </subcellularLocation>
</comment>
<protein>
    <recommendedName>
        <fullName evidence="9">Glycosyltransferase RgtA/B/C/D-like domain-containing protein</fullName>
    </recommendedName>
</protein>
<dbReference type="RefSeq" id="WP_147034272.1">
    <property type="nucleotide sequence ID" value="NZ_CP042436.1"/>
</dbReference>
<evidence type="ECO:0000313" key="10">
    <source>
        <dbReference type="EMBL" id="QEC65447.1"/>
    </source>
</evidence>
<keyword evidence="5 8" id="KW-0812">Transmembrane</keyword>
<dbReference type="InterPro" id="IPR038731">
    <property type="entry name" value="RgtA/B/C-like"/>
</dbReference>